<comment type="subcellular location">
    <subcellularLocation>
        <location evidence="1">Membrane</location>
        <topology evidence="1">Multi-pass membrane protein</topology>
    </subcellularLocation>
</comment>
<evidence type="ECO:0000313" key="6">
    <source>
        <dbReference type="EMBL" id="RJE24719.1"/>
    </source>
</evidence>
<dbReference type="InterPro" id="IPR000791">
    <property type="entry name" value="Gpr1/Fun34/SatP-like"/>
</dbReference>
<evidence type="ECO:0000256" key="5">
    <source>
        <dbReference type="ARBA" id="ARBA00023136"/>
    </source>
</evidence>
<evidence type="ECO:0000256" key="2">
    <source>
        <dbReference type="ARBA" id="ARBA00005587"/>
    </source>
</evidence>
<dbReference type="GO" id="GO:0015123">
    <property type="term" value="F:acetate transmembrane transporter activity"/>
    <property type="evidence" value="ECO:0007669"/>
    <property type="project" value="TreeGrafter"/>
</dbReference>
<keyword evidence="5" id="KW-0472">Membrane</keyword>
<comment type="similarity">
    <text evidence="2">Belongs to the acetate uptake transporter (AceTr) (TC 2.A.96) family.</text>
</comment>
<keyword evidence="4" id="KW-1133">Transmembrane helix</keyword>
<dbReference type="AlphaFoldDB" id="A0A3A2ZNB1"/>
<dbReference type="Pfam" id="PF01184">
    <property type="entry name" value="Gpr1_Fun34_YaaH"/>
    <property type="match status" value="1"/>
</dbReference>
<sequence length="79" mass="8709">MNFLLLGVTYLQPDARVGDIVIVQRTGGVFGLLAALAAWYNALADIVNPNNSFFTLPLGDFPWSPVDRRQGLKSDEKLM</sequence>
<evidence type="ECO:0000256" key="1">
    <source>
        <dbReference type="ARBA" id="ARBA00004141"/>
    </source>
</evidence>
<dbReference type="InterPro" id="IPR051633">
    <property type="entry name" value="AceTr"/>
</dbReference>
<evidence type="ECO:0000313" key="7">
    <source>
        <dbReference type="Proteomes" id="UP000266188"/>
    </source>
</evidence>
<organism evidence="6 7">
    <name type="scientific">Aspergillus sclerotialis</name>
    <dbReference type="NCBI Taxonomy" id="2070753"/>
    <lineage>
        <taxon>Eukaryota</taxon>
        <taxon>Fungi</taxon>
        <taxon>Dikarya</taxon>
        <taxon>Ascomycota</taxon>
        <taxon>Pezizomycotina</taxon>
        <taxon>Eurotiomycetes</taxon>
        <taxon>Eurotiomycetidae</taxon>
        <taxon>Eurotiales</taxon>
        <taxon>Aspergillaceae</taxon>
        <taxon>Aspergillus</taxon>
        <taxon>Aspergillus subgen. Polypaecilum</taxon>
    </lineage>
</organism>
<evidence type="ECO:0000256" key="4">
    <source>
        <dbReference type="ARBA" id="ARBA00022989"/>
    </source>
</evidence>
<dbReference type="Proteomes" id="UP000266188">
    <property type="component" value="Unassembled WGS sequence"/>
</dbReference>
<accession>A0A3A2ZNB1</accession>
<keyword evidence="7" id="KW-1185">Reference proteome</keyword>
<protein>
    <submittedName>
        <fullName evidence="6">GPR FUN34 family protein</fullName>
    </submittedName>
</protein>
<name>A0A3A2ZNB1_9EURO</name>
<dbReference type="GO" id="GO:0005886">
    <property type="term" value="C:plasma membrane"/>
    <property type="evidence" value="ECO:0007669"/>
    <property type="project" value="TreeGrafter"/>
</dbReference>
<dbReference type="PANTHER" id="PTHR31123:SF1">
    <property type="entry name" value="ACCUMULATION OF DYADS PROTEIN 2-RELATED"/>
    <property type="match status" value="1"/>
</dbReference>
<dbReference type="STRING" id="2070753.A0A3A2ZNB1"/>
<dbReference type="PANTHER" id="PTHR31123">
    <property type="entry name" value="ACCUMULATION OF DYADS PROTEIN 2-RELATED"/>
    <property type="match status" value="1"/>
</dbReference>
<dbReference type="EMBL" id="MVGC01000070">
    <property type="protein sequence ID" value="RJE24719.1"/>
    <property type="molecule type" value="Genomic_DNA"/>
</dbReference>
<evidence type="ECO:0000256" key="3">
    <source>
        <dbReference type="ARBA" id="ARBA00022692"/>
    </source>
</evidence>
<comment type="caution">
    <text evidence="6">The sequence shown here is derived from an EMBL/GenBank/DDBJ whole genome shotgun (WGS) entry which is preliminary data.</text>
</comment>
<reference evidence="7" key="1">
    <citation type="submission" date="2017-02" db="EMBL/GenBank/DDBJ databases">
        <authorList>
            <person name="Tafer H."/>
            <person name="Lopandic K."/>
        </authorList>
    </citation>
    <scope>NUCLEOTIDE SEQUENCE [LARGE SCALE GENOMIC DNA]</scope>
    <source>
        <strain evidence="7">CBS 366.77</strain>
    </source>
</reference>
<keyword evidence="3" id="KW-0812">Transmembrane</keyword>
<proteinExistence type="inferred from homology"/>
<gene>
    <name evidence="6" type="ORF">PHISCL_02928</name>
</gene>